<gene>
    <name evidence="8" type="primary">acyP</name>
    <name evidence="8" type="ORF">CSB93_5763</name>
</gene>
<evidence type="ECO:0000256" key="2">
    <source>
        <dbReference type="ARBA" id="ARBA00012150"/>
    </source>
</evidence>
<comment type="similarity">
    <text evidence="1 7">Belongs to the acylphosphatase family.</text>
</comment>
<dbReference type="NCBIfam" id="NF011000">
    <property type="entry name" value="PRK14426.1"/>
    <property type="match status" value="1"/>
</dbReference>
<dbReference type="NCBIfam" id="NF011022">
    <property type="entry name" value="PRK14451.1"/>
    <property type="match status" value="1"/>
</dbReference>
<dbReference type="Gene3D" id="3.30.70.100">
    <property type="match status" value="1"/>
</dbReference>
<dbReference type="PRINTS" id="PR00112">
    <property type="entry name" value="ACYLPHPHTASE"/>
</dbReference>
<dbReference type="RefSeq" id="WP_003155968.1">
    <property type="nucleotide sequence ID" value="NZ_CP027169.1"/>
</dbReference>
<feature type="active site" evidence="5">
    <location>
        <position position="38"/>
    </location>
</feature>
<sequence>MARICLHAYVGGRVQGVGFRQSTRDEAERLGLDGWVRNLEDGRVEVLWEGEEEQVKALQRWLERGPRRARVAGVEVEALPLQGIAGFIVRR</sequence>
<keyword evidence="9" id="KW-1185">Reference proteome</keyword>
<feature type="active site" evidence="5">
    <location>
        <position position="20"/>
    </location>
</feature>
<evidence type="ECO:0000256" key="1">
    <source>
        <dbReference type="ARBA" id="ARBA00005614"/>
    </source>
</evidence>
<dbReference type="InterPro" id="IPR001792">
    <property type="entry name" value="Acylphosphatase-like_dom"/>
</dbReference>
<dbReference type="InterPro" id="IPR020456">
    <property type="entry name" value="Acylphosphatase"/>
</dbReference>
<dbReference type="PROSITE" id="PS00151">
    <property type="entry name" value="ACYLPHOSPHATASE_2"/>
    <property type="match status" value="1"/>
</dbReference>
<dbReference type="Pfam" id="PF00708">
    <property type="entry name" value="Acylphosphatase"/>
    <property type="match status" value="1"/>
</dbReference>
<dbReference type="EMBL" id="CP027169">
    <property type="protein sequence ID" value="AVK07255.1"/>
    <property type="molecule type" value="Genomic_DNA"/>
</dbReference>
<evidence type="ECO:0000256" key="6">
    <source>
        <dbReference type="RuleBase" id="RU000553"/>
    </source>
</evidence>
<evidence type="ECO:0000313" key="9">
    <source>
        <dbReference type="Proteomes" id="UP000238390"/>
    </source>
</evidence>
<dbReference type="GO" id="GO:0003998">
    <property type="term" value="F:acylphosphatase activity"/>
    <property type="evidence" value="ECO:0007669"/>
    <property type="project" value="UniProtKB-EC"/>
</dbReference>
<evidence type="ECO:0000256" key="3">
    <source>
        <dbReference type="ARBA" id="ARBA00015991"/>
    </source>
</evidence>
<dbReference type="SUPFAM" id="SSF54975">
    <property type="entry name" value="Acylphosphatase/BLUF domain-like"/>
    <property type="match status" value="1"/>
</dbReference>
<dbReference type="PROSITE" id="PS51160">
    <property type="entry name" value="ACYLPHOSPHATASE_3"/>
    <property type="match status" value="1"/>
</dbReference>
<evidence type="ECO:0000313" key="8">
    <source>
        <dbReference type="EMBL" id="AVK07255.1"/>
    </source>
</evidence>
<dbReference type="AlphaFoldDB" id="A0A2R3IZC0"/>
<evidence type="ECO:0000256" key="4">
    <source>
        <dbReference type="ARBA" id="ARBA00047645"/>
    </source>
</evidence>
<keyword evidence="5 6" id="KW-0378">Hydrolase</keyword>
<protein>
    <recommendedName>
        <fullName evidence="3 5">Acylphosphatase</fullName>
        <ecNumber evidence="2 5">3.6.1.7</ecNumber>
    </recommendedName>
</protein>
<organism evidence="8 9">
    <name type="scientific">Pseudomonas paraeruginosa</name>
    <dbReference type="NCBI Taxonomy" id="2994495"/>
    <lineage>
        <taxon>Bacteria</taxon>
        <taxon>Pseudomonadati</taxon>
        <taxon>Pseudomonadota</taxon>
        <taxon>Gammaproteobacteria</taxon>
        <taxon>Pseudomonadales</taxon>
        <taxon>Pseudomonadaceae</taxon>
        <taxon>Pseudomonas</taxon>
    </lineage>
</organism>
<dbReference type="PANTHER" id="PTHR47268">
    <property type="entry name" value="ACYLPHOSPHATASE"/>
    <property type="match status" value="1"/>
</dbReference>
<dbReference type="InterPro" id="IPR036046">
    <property type="entry name" value="Acylphosphatase-like_dom_sf"/>
</dbReference>
<evidence type="ECO:0000256" key="7">
    <source>
        <dbReference type="RuleBase" id="RU004168"/>
    </source>
</evidence>
<name>A0A2R3IZC0_9PSED</name>
<proteinExistence type="inferred from homology"/>
<evidence type="ECO:0000256" key="5">
    <source>
        <dbReference type="PROSITE-ProRule" id="PRU00520"/>
    </source>
</evidence>
<comment type="catalytic activity">
    <reaction evidence="4 5 6">
        <text>an acyl phosphate + H2O = a carboxylate + phosphate + H(+)</text>
        <dbReference type="Rhea" id="RHEA:14965"/>
        <dbReference type="ChEBI" id="CHEBI:15377"/>
        <dbReference type="ChEBI" id="CHEBI:15378"/>
        <dbReference type="ChEBI" id="CHEBI:29067"/>
        <dbReference type="ChEBI" id="CHEBI:43474"/>
        <dbReference type="ChEBI" id="CHEBI:59918"/>
        <dbReference type="EC" id="3.6.1.7"/>
    </reaction>
</comment>
<reference evidence="8 9" key="1">
    <citation type="submission" date="2018-02" db="EMBL/GenBank/DDBJ databases">
        <title>FDA/CDC Antimicrobial Resistant Isolate Bank Genome Sequencing.</title>
        <authorList>
            <person name="Benahmed F.H."/>
            <person name="Lutgring J.D."/>
            <person name="Yoo B."/>
            <person name="Machado M."/>
            <person name="Brown A."/>
            <person name="McAllister G."/>
            <person name="Perry A."/>
            <person name="Halpin A.L."/>
            <person name="Vavikolanu K."/>
            <person name="Ott S."/>
            <person name="Zhao X."/>
            <person name="Tallon L.J."/>
            <person name="Sadzewicz L."/>
            <person name="Aluvathingal J."/>
            <person name="Nadendla S."/>
            <person name="Voskania-kordi A."/>
            <person name="Simonyan V."/>
            <person name="Patel J."/>
            <person name="Shawar R.M."/>
        </authorList>
    </citation>
    <scope>NUCLEOTIDE SEQUENCE [LARGE SCALE GENOMIC DNA]</scope>
    <source>
        <strain evidence="8 9">AR_0356</strain>
    </source>
</reference>
<dbReference type="SMR" id="A0A2R3IZC0"/>
<dbReference type="EC" id="3.6.1.7" evidence="2 5"/>
<accession>A0A2R3IZC0</accession>
<dbReference type="Proteomes" id="UP000238390">
    <property type="component" value="Chromosome"/>
</dbReference>
<dbReference type="InterPro" id="IPR017968">
    <property type="entry name" value="Acylphosphatase_CS"/>
</dbReference>
<dbReference type="PANTHER" id="PTHR47268:SF4">
    <property type="entry name" value="ACYLPHOSPHATASE"/>
    <property type="match status" value="1"/>
</dbReference>
<dbReference type="PROSITE" id="PS00150">
    <property type="entry name" value="ACYLPHOSPHATASE_1"/>
    <property type="match status" value="1"/>
</dbReference>
<dbReference type="NCBIfam" id="NF011014">
    <property type="entry name" value="PRK14442.1"/>
    <property type="match status" value="1"/>
</dbReference>